<dbReference type="EMBL" id="UZAE01012145">
    <property type="protein sequence ID" value="VDO03729.1"/>
    <property type="molecule type" value="Genomic_DNA"/>
</dbReference>
<evidence type="ECO:0000313" key="3">
    <source>
        <dbReference type="Proteomes" id="UP000278807"/>
    </source>
</evidence>
<protein>
    <submittedName>
        <fullName evidence="4">DUF3453 domain-containing protein</fullName>
    </submittedName>
</protein>
<dbReference type="OrthoDB" id="17335at2759"/>
<reference evidence="4" key="1">
    <citation type="submission" date="2017-02" db="UniProtKB">
        <authorList>
            <consortium name="WormBaseParasite"/>
        </authorList>
    </citation>
    <scope>IDENTIFICATION</scope>
</reference>
<evidence type="ECO:0000256" key="1">
    <source>
        <dbReference type="SAM" id="MobiDB-lite"/>
    </source>
</evidence>
<keyword evidence="3" id="KW-1185">Reference proteome</keyword>
<name>A0A0R3TKY9_RODNA</name>
<reference evidence="2 3" key="2">
    <citation type="submission" date="2018-11" db="EMBL/GenBank/DDBJ databases">
        <authorList>
            <consortium name="Pathogen Informatics"/>
        </authorList>
    </citation>
    <scope>NUCLEOTIDE SEQUENCE [LARGE SCALE GENOMIC DNA]</scope>
</reference>
<dbReference type="STRING" id="102285.A0A0R3TKY9"/>
<dbReference type="PANTHER" id="PTHR28592:SF1">
    <property type="entry name" value="ARMADILLO REPEAT-CONTAINING PROTEIN 1"/>
    <property type="match status" value="1"/>
</dbReference>
<sequence>MEALVKAFKDIALDKDRRASLLADATSLGGLVLLLTKENLSTTCDVLEIFSALIDCENGSVILSRLIGLNESLIMLKSDKNLPLALSRLASDIFDVINFKKPNLESFKSARSRSKRQSYNVIIQLMGNLVMSDVKMIEEQLLSVKGIISITFQLNKLRVIVMALTTVSKELILSKVNSVCENLASQKKQSDISAHLLSRQKSTASRHGMKRSRTIRSGSTSVVDRGRDPMLKQPSLSQVVEVSETKATSQRPALPPTLKPYLSDEADVFEVDEKRGAPLPRDASLNDRGAQVTGLGGWLSDFLERTLFW</sequence>
<organism evidence="4">
    <name type="scientific">Rodentolepis nana</name>
    <name type="common">Dwarf tapeworm</name>
    <name type="synonym">Hymenolepis nana</name>
    <dbReference type="NCBI Taxonomy" id="102285"/>
    <lineage>
        <taxon>Eukaryota</taxon>
        <taxon>Metazoa</taxon>
        <taxon>Spiralia</taxon>
        <taxon>Lophotrochozoa</taxon>
        <taxon>Platyhelminthes</taxon>
        <taxon>Cestoda</taxon>
        <taxon>Eucestoda</taxon>
        <taxon>Cyclophyllidea</taxon>
        <taxon>Hymenolepididae</taxon>
        <taxon>Rodentolepis</taxon>
    </lineage>
</organism>
<evidence type="ECO:0000313" key="4">
    <source>
        <dbReference type="WBParaSite" id="HNAJ_0000787301-mRNA-1"/>
    </source>
</evidence>
<accession>A0A0R3TKY9</accession>
<feature type="region of interest" description="Disordered" evidence="1">
    <location>
        <begin position="191"/>
        <end position="228"/>
    </location>
</feature>
<dbReference type="PANTHER" id="PTHR28592">
    <property type="entry name" value="ARMADILLO REPEAT-CONTAINING PROTEIN 1"/>
    <property type="match status" value="1"/>
</dbReference>
<gene>
    <name evidence="2" type="ORF">HNAJ_LOCUS7869</name>
</gene>
<evidence type="ECO:0000313" key="2">
    <source>
        <dbReference type="EMBL" id="VDO03729.1"/>
    </source>
</evidence>
<dbReference type="Proteomes" id="UP000278807">
    <property type="component" value="Unassembled WGS sequence"/>
</dbReference>
<proteinExistence type="predicted"/>
<dbReference type="WBParaSite" id="HNAJ_0000787301-mRNA-1">
    <property type="protein sequence ID" value="HNAJ_0000787301-mRNA-1"/>
    <property type="gene ID" value="HNAJ_0000787301"/>
</dbReference>
<dbReference type="AlphaFoldDB" id="A0A0R3TKY9"/>